<keyword evidence="2" id="KW-1133">Transmembrane helix</keyword>
<feature type="region of interest" description="Disordered" evidence="1">
    <location>
        <begin position="693"/>
        <end position="713"/>
    </location>
</feature>
<feature type="compositionally biased region" description="Basic residues" evidence="1">
    <location>
        <begin position="148"/>
        <end position="161"/>
    </location>
</feature>
<evidence type="ECO:0000256" key="1">
    <source>
        <dbReference type="SAM" id="MobiDB-lite"/>
    </source>
</evidence>
<gene>
    <name evidence="3" type="primary">Slob</name>
    <name evidence="3" type="ORF">Bhyg_03961</name>
</gene>
<comment type="caution">
    <text evidence="3">The sequence shown here is derived from an EMBL/GenBank/DDBJ whole genome shotgun (WGS) entry which is preliminary data.</text>
</comment>
<evidence type="ECO:0000256" key="2">
    <source>
        <dbReference type="SAM" id="Phobius"/>
    </source>
</evidence>
<feature type="compositionally biased region" description="Low complexity" evidence="1">
    <location>
        <begin position="577"/>
        <end position="587"/>
    </location>
</feature>
<dbReference type="Gene3D" id="1.10.510.10">
    <property type="entry name" value="Transferase(Phosphotransferase) domain 1"/>
    <property type="match status" value="1"/>
</dbReference>
<dbReference type="InterPro" id="IPR011009">
    <property type="entry name" value="Kinase-like_dom_sf"/>
</dbReference>
<feature type="compositionally biased region" description="Polar residues" evidence="1">
    <location>
        <begin position="697"/>
        <end position="708"/>
    </location>
</feature>
<dbReference type="Proteomes" id="UP001151699">
    <property type="component" value="Chromosome A"/>
</dbReference>
<dbReference type="FunFam" id="1.10.510.10:FF:000908">
    <property type="entry name" value="Slowpoke binding protein, putative"/>
    <property type="match status" value="1"/>
</dbReference>
<feature type="region of interest" description="Disordered" evidence="1">
    <location>
        <begin position="577"/>
        <end position="599"/>
    </location>
</feature>
<organism evidence="3 4">
    <name type="scientific">Pseudolycoriella hygida</name>
    <dbReference type="NCBI Taxonomy" id="35572"/>
    <lineage>
        <taxon>Eukaryota</taxon>
        <taxon>Metazoa</taxon>
        <taxon>Ecdysozoa</taxon>
        <taxon>Arthropoda</taxon>
        <taxon>Hexapoda</taxon>
        <taxon>Insecta</taxon>
        <taxon>Pterygota</taxon>
        <taxon>Neoptera</taxon>
        <taxon>Endopterygota</taxon>
        <taxon>Diptera</taxon>
        <taxon>Nematocera</taxon>
        <taxon>Sciaroidea</taxon>
        <taxon>Sciaridae</taxon>
        <taxon>Pseudolycoriella</taxon>
    </lineage>
</organism>
<name>A0A9Q0S9V4_9DIPT</name>
<dbReference type="OrthoDB" id="10045021at2759"/>
<feature type="region of interest" description="Disordered" evidence="1">
    <location>
        <begin position="146"/>
        <end position="169"/>
    </location>
</feature>
<feature type="compositionally biased region" description="Low complexity" evidence="1">
    <location>
        <begin position="1008"/>
        <end position="1017"/>
    </location>
</feature>
<protein>
    <submittedName>
        <fullName evidence="3">Slowpoke-binding protein</fullName>
    </submittedName>
</protein>
<evidence type="ECO:0000313" key="3">
    <source>
        <dbReference type="EMBL" id="KAJ6648730.1"/>
    </source>
</evidence>
<dbReference type="AlphaFoldDB" id="A0A9Q0S9V4"/>
<dbReference type="SUPFAM" id="SSF56112">
    <property type="entry name" value="Protein kinase-like (PK-like)"/>
    <property type="match status" value="1"/>
</dbReference>
<feature type="compositionally biased region" description="Polar residues" evidence="1">
    <location>
        <begin position="643"/>
        <end position="658"/>
    </location>
</feature>
<sequence>MNVFLKSHRDADVCQAMQLDFKTSTPHFWITALWCAFGAVIFGTIAVISCWIRKCRMFCNKKILFKDPNHQRSVSILVYKTLNSVFRSGRKIIIRVCEVASVKNVKSHKMFNLYSSMNRRGTTEEKEQKELETTGHDRFCQTRLSRTPNKKKRKKHVRRAHSAAEFNPNDLSTAINKRNFFKIRSTSSEHDTSETEQSEKSPLVSAKLETFAKLLFNRSMTQESTSSTKDNVSPTRHSLKFQYSALDSGSGQNERSPRERAARERALCACQEWLKTLNGRYEIIAHLDDIGSRNNKNWFLLNDATVRTDRLMTLLPIPPDCVALEELPPSECPKGVLMELLGSLQHPYIYPVLDLGFLYANSTNYACLVMPFNLRGSLKDLIYKAQWNESWNRKYTRKSTCLPLSQVQRLGRQILEALLFLRERGFPSHGHLHSGNIILQNGVARLSGLENGLLGLNSRVNAVMWSRNVSDVENMDIICFGHLLFEMCAGYELNSPQPTAGHYELDLDKYPQVIEVLQMIFESPGRYPTIEELVMCDLFRNIDLREMRGPGISSFKPGLSTSTLSLLNAVRRRQGASLSGSYSEGSSPCTPPSTPRDRRIGLREMDSLDTSDSDDALDEIVITPSSFDFPQYDLLNSPVHICDNSNQSDDASNTPQNRSVDEPDQSLQAINQLSTESCTYKNSTSRRMEYSMRGMKPSNNPSQDSAFGSMTDGESIASSSLRLSSFQSISSPIDEGVEDITNLTIDSASPKTDSNISSPCKDSASLSSGYHHIGFARSTSDSISLEKRSIESALTLEPPKILVTDQSSFYTTSPSKTCATVEVFSQKYRVSSFEDMSVKRTSLGNVNKLAFRSLEEERRIDSAFTPICSPESHHVLINNSEKFKKLTHAVFARKISTTKDRHTKWKNSILARKNNLIKSNESLLDNQGQHQRMSKRVNSNNELFCNRYDAESVTDAVKNHPRKSRSERHLFSLTKLKQSAINDYDECEDDKLFSIVSRNVSECFNNVESSSSSESSSPNHRDVCQIIGGLEPSPGSSEEKTPLLEGMEMSPISPIESDEML</sequence>
<feature type="region of interest" description="Disordered" evidence="1">
    <location>
        <begin position="640"/>
        <end position="665"/>
    </location>
</feature>
<feature type="region of interest" description="Disordered" evidence="1">
    <location>
        <begin position="1007"/>
        <end position="1061"/>
    </location>
</feature>
<keyword evidence="2" id="KW-0472">Membrane</keyword>
<accession>A0A9Q0S9V4</accession>
<reference evidence="3" key="1">
    <citation type="submission" date="2022-07" db="EMBL/GenBank/DDBJ databases">
        <authorList>
            <person name="Trinca V."/>
            <person name="Uliana J.V.C."/>
            <person name="Torres T.T."/>
            <person name="Ward R.J."/>
            <person name="Monesi N."/>
        </authorList>
    </citation>
    <scope>NUCLEOTIDE SEQUENCE</scope>
    <source>
        <strain evidence="3">HSMRA1968</strain>
        <tissue evidence="3">Whole embryos</tissue>
    </source>
</reference>
<evidence type="ECO:0000313" key="4">
    <source>
        <dbReference type="Proteomes" id="UP001151699"/>
    </source>
</evidence>
<proteinExistence type="predicted"/>
<dbReference type="EMBL" id="WJQU01000001">
    <property type="protein sequence ID" value="KAJ6648730.1"/>
    <property type="molecule type" value="Genomic_DNA"/>
</dbReference>
<feature type="transmembrane region" description="Helical" evidence="2">
    <location>
        <begin position="28"/>
        <end position="52"/>
    </location>
</feature>
<keyword evidence="4" id="KW-1185">Reference proteome</keyword>
<keyword evidence="2" id="KW-0812">Transmembrane</keyword>